<gene>
    <name evidence="1" type="ORF">DFR64_2124</name>
</gene>
<evidence type="ECO:0000313" key="2">
    <source>
        <dbReference type="Proteomes" id="UP000256388"/>
    </source>
</evidence>
<evidence type="ECO:0008006" key="3">
    <source>
        <dbReference type="Google" id="ProtNLM"/>
    </source>
</evidence>
<protein>
    <recommendedName>
        <fullName evidence="3">HEAT repeat protein</fullName>
    </recommendedName>
</protein>
<dbReference type="EMBL" id="QUMS01000002">
    <property type="protein sequence ID" value="REG08749.1"/>
    <property type="molecule type" value="Genomic_DNA"/>
</dbReference>
<proteinExistence type="predicted"/>
<reference evidence="1 2" key="1">
    <citation type="submission" date="2018-08" db="EMBL/GenBank/DDBJ databases">
        <title>Genomic Encyclopedia of Type Strains, Phase IV (KMG-IV): sequencing the most valuable type-strain genomes for metagenomic binning, comparative biology and taxonomic classification.</title>
        <authorList>
            <person name="Goeker M."/>
        </authorList>
    </citation>
    <scope>NUCLEOTIDE SEQUENCE [LARGE SCALE GENOMIC DNA]</scope>
    <source>
        <strain evidence="1 2">DSM 23923</strain>
    </source>
</reference>
<dbReference type="RefSeq" id="WP_116225395.1">
    <property type="nucleotide sequence ID" value="NZ_AP018437.1"/>
</dbReference>
<dbReference type="Proteomes" id="UP000256388">
    <property type="component" value="Unassembled WGS sequence"/>
</dbReference>
<dbReference type="OrthoDB" id="5510862at2"/>
<keyword evidence="2" id="KW-1185">Reference proteome</keyword>
<organism evidence="1 2">
    <name type="scientific">Pelolinea submarina</name>
    <dbReference type="NCBI Taxonomy" id="913107"/>
    <lineage>
        <taxon>Bacteria</taxon>
        <taxon>Bacillati</taxon>
        <taxon>Chloroflexota</taxon>
        <taxon>Anaerolineae</taxon>
        <taxon>Anaerolineales</taxon>
        <taxon>Anaerolineaceae</taxon>
        <taxon>Pelolinea</taxon>
    </lineage>
</organism>
<dbReference type="AlphaFoldDB" id="A0A347ZPB7"/>
<dbReference type="SUPFAM" id="SSF48371">
    <property type="entry name" value="ARM repeat"/>
    <property type="match status" value="1"/>
</dbReference>
<name>A0A347ZPB7_9CHLR</name>
<comment type="caution">
    <text evidence="1">The sequence shown here is derived from an EMBL/GenBank/DDBJ whole genome shotgun (WGS) entry which is preliminary data.</text>
</comment>
<sequence>MENNELIAKIAVKDFDLEAFARLAVEDKGIRDELVSQMIANPDIMVYYHCYEVLSKASQAEPQLFYPYWPDIAPLLDHPNSYHRDFALTILANLTQVDHQDLFASLADQYVAHINDAKFCTGQYCVRNCQKIITYKPETLDFFLDRLFDLDTYCDYPAKQKDLLKYDVLVILEQVYDQSPRKDQINAFIRTASKAVSPKTRKKADALVRKFSIQVLA</sequence>
<dbReference type="InterPro" id="IPR016024">
    <property type="entry name" value="ARM-type_fold"/>
</dbReference>
<accession>A0A347ZPB7</accession>
<evidence type="ECO:0000313" key="1">
    <source>
        <dbReference type="EMBL" id="REG08749.1"/>
    </source>
</evidence>